<feature type="domain" description="MBG" evidence="2">
    <location>
        <begin position="1491"/>
        <end position="1565"/>
    </location>
</feature>
<feature type="compositionally biased region" description="Polar residues" evidence="1">
    <location>
        <begin position="124"/>
        <end position="146"/>
    </location>
</feature>
<organism evidence="3 4">
    <name type="scientific">Lactiplantibacillus daowaiensis</name>
    <dbReference type="NCBI Taxonomy" id="2559918"/>
    <lineage>
        <taxon>Bacteria</taxon>
        <taxon>Bacillati</taxon>
        <taxon>Bacillota</taxon>
        <taxon>Bacilli</taxon>
        <taxon>Lactobacillales</taxon>
        <taxon>Lactobacillaceae</taxon>
        <taxon>Lactiplantibacillus</taxon>
    </lineage>
</organism>
<dbReference type="EMBL" id="JBHSSC010000013">
    <property type="protein sequence ID" value="MFC6180556.1"/>
    <property type="molecule type" value="Genomic_DNA"/>
</dbReference>
<feature type="compositionally biased region" description="Polar residues" evidence="1">
    <location>
        <begin position="73"/>
        <end position="109"/>
    </location>
</feature>
<feature type="domain" description="MBG" evidence="2">
    <location>
        <begin position="1179"/>
        <end position="1252"/>
    </location>
</feature>
<feature type="domain" description="MBG" evidence="2">
    <location>
        <begin position="1021"/>
        <end position="1093"/>
    </location>
</feature>
<feature type="domain" description="MBG" evidence="2">
    <location>
        <begin position="1258"/>
        <end position="1329"/>
    </location>
</feature>
<name>A0ABW1RYT9_9LACO</name>
<keyword evidence="4" id="KW-1185">Reference proteome</keyword>
<evidence type="ECO:0000313" key="3">
    <source>
        <dbReference type="EMBL" id="MFC6180556.1"/>
    </source>
</evidence>
<feature type="domain" description="MBG" evidence="2">
    <location>
        <begin position="1335"/>
        <end position="1408"/>
    </location>
</feature>
<dbReference type="Pfam" id="PF18676">
    <property type="entry name" value="MBG_2"/>
    <property type="match status" value="8"/>
</dbReference>
<evidence type="ECO:0000256" key="1">
    <source>
        <dbReference type="SAM" id="MobiDB-lite"/>
    </source>
</evidence>
<dbReference type="Gene3D" id="3.10.430.110">
    <property type="match status" value="1"/>
</dbReference>
<dbReference type="Gene3D" id="2.60.120.200">
    <property type="match status" value="1"/>
</dbReference>
<feature type="domain" description="MBG" evidence="2">
    <location>
        <begin position="1571"/>
        <end position="1642"/>
    </location>
</feature>
<dbReference type="InterPro" id="IPR013320">
    <property type="entry name" value="ConA-like_dom_sf"/>
</dbReference>
<dbReference type="RefSeq" id="WP_137629446.1">
    <property type="nucleotide sequence ID" value="NZ_JBHSSC010000013.1"/>
</dbReference>
<evidence type="ECO:0000313" key="4">
    <source>
        <dbReference type="Proteomes" id="UP001596282"/>
    </source>
</evidence>
<dbReference type="InterPro" id="IPR041286">
    <property type="entry name" value="MBG_2"/>
</dbReference>
<dbReference type="SUPFAM" id="SSF49899">
    <property type="entry name" value="Concanavalin A-like lectins/glucanases"/>
    <property type="match status" value="1"/>
</dbReference>
<feature type="domain" description="MBG" evidence="2">
    <location>
        <begin position="1414"/>
        <end position="1485"/>
    </location>
</feature>
<feature type="compositionally biased region" description="Low complexity" evidence="1">
    <location>
        <begin position="147"/>
        <end position="156"/>
    </location>
</feature>
<evidence type="ECO:0000259" key="2">
    <source>
        <dbReference type="Pfam" id="PF18676"/>
    </source>
</evidence>
<protein>
    <submittedName>
        <fullName evidence="3">MBG domain-containing protein</fullName>
    </submittedName>
</protein>
<proteinExistence type="predicted"/>
<accession>A0ABW1RYT9</accession>
<dbReference type="NCBIfam" id="TIGR01167">
    <property type="entry name" value="LPXTG_anchor"/>
    <property type="match status" value="1"/>
</dbReference>
<reference evidence="4" key="1">
    <citation type="journal article" date="2019" name="Int. J. Syst. Evol. Microbiol.">
        <title>The Global Catalogue of Microorganisms (GCM) 10K type strain sequencing project: providing services to taxonomists for standard genome sequencing and annotation.</title>
        <authorList>
            <consortium name="The Broad Institute Genomics Platform"/>
            <consortium name="The Broad Institute Genome Sequencing Center for Infectious Disease"/>
            <person name="Wu L."/>
            <person name="Ma J."/>
        </authorList>
    </citation>
    <scope>NUCLEOTIDE SEQUENCE [LARGE SCALE GENOMIC DNA]</scope>
    <source>
        <strain evidence="4">CCM 8933</strain>
    </source>
</reference>
<feature type="region of interest" description="Disordered" evidence="1">
    <location>
        <begin position="61"/>
        <end position="156"/>
    </location>
</feature>
<feature type="domain" description="MBG" evidence="2">
    <location>
        <begin position="1099"/>
        <end position="1173"/>
    </location>
</feature>
<gene>
    <name evidence="3" type="ORF">ACFP5Y_04890</name>
</gene>
<sequence>MRDSRWQQNTKQRLIMYKSHKGWKIKTRLWGSLLVTFSTLGVLNATQTMTGQAATVAAQPVAPTQVSTPPVVKQSTPQPATSNAVTAGTVKPASTTAIPANPPVTSQPAQPRPTAPKSVKQPATGPQSAVATSTATQPVASTPQESTSVPVVKPTATPVVTPTPEYPVLAQDKPVNIGVDTTQVNLTAAQIDSHFNATIENLDENDQDDNPKANQVKQPIDKAGAINLTVKAHTYHTANGGGKAVTGHQAAHVAFEHEIDFKHNFSMTGALGIGSQTAGGADSVGVIFAPGDPTTATDGHSGGQLGLGGLKQAFGFVYDEHYNDNYHDPSKQPYIGWRTTDAAGNLQAVASENDWQIASTAGLNDRTKQPMNDFTMDYDASTKLLTVVFGNATFTKQIVDIDTGYALSIAASTGGDWNNYAARIDKFSYTPKTIPVAIKLVDSAEANALLNQVNVNVTANIGDAISVFSTQAAADRAVALGEVNPNLVAVLPTDSAGNNYVVDFDSPVTTGNHGVAHNIAGTPNQDVADATYYTYTVTDDSQQLMTVPVRRAFKTVVTPVDAQTKQPIEGATAVTVIAVTGKATLVTLPGYTPTKVILMAPTTGEQVAHNELLIDQTKVATDDTSTTTMAVPLAHYYIVTGQTTAGQTVTNKVTVGTGQSVTAALNKQALQTATGTAIDQTAYQWSEVAPAAVGDSTDADHPQVVTSLLVPTASTLKALAQQAQANQTAADEHKQAAQDLFDNFVKIDGLSADQKAAAQTSLTAIKDMYTKLSANNATARADFTTALAATTPAARYQAAQTGGAALQTTTDLLQQLQTALTTLTTKKQAAAASLVTLEAQSQVYGEPLLSPDVNFGPDFGTLTAAQIDGIKQSGNFQYLDANQQVVTPKVVGQYTIGLSAQGRAYLKQLMPNNPNAGLFVASLLTITPKTVVADLQDAKVTYGDTPTFNGNLNEPDDHLQSTDFEIVDTATGQVVTSHDLQVNGHYTVCYTADKQTALQQNGDYHFSKFATAKLTVIPKTVTVVAQAHGKTYGTVADPTLDFVAPVGLANADIPADLGVTLSREAGEHAGTYQITGVATNPNYKVTVTPATFTIAKRPVTVTIAAAESVYGDAQPSFQLTTAAKDVLVAGDALAALGTIQYTPASGHDVGIYQVTGTATGADYLVQINAGQLTIKPRPITVTLGQAFKMYGDDSNMMPMPMVSPADLKYGDGSSDLKVQLTREPGEAAGRYTITGVGKNKNYLITIREGSLTILKKPLTVKFADQQKVYGEPDPLPTLEPVTDLVAGDTQADLKLTVDPMTATAVGQHPIQGIVDNPNYRITVTPGVLTITKRPITVKLADQTQVYGDPDQAFDVQTPVASLQGDDAVNALGLTIKRDAGQQVGQYAIHATAADNTNYQVTVQAGRLTIIPRPVTVTATDLSKVYGATDPKLSQTVTTGTVLTADDLGVTLTRVPGEQAGQYVIKAAAPATNPNYVVTVKPGTLTITPQQLTVKLADQQKVYGDADPQMSFTITAGHLAAGDTAAMLGLQLAAHDQTVGHYQLAGNQSIDASANYQVTIIPGTLTITKRPITVTVADQSKIYGAADPKFSGQLSAGALTQNDSQASLGLAFSRTPGETAGHYTIMGTASSHDYAVKVVPGNLLIQPVAANLKLTDMAIVYGELPKLTTVFKWGNRTWQLTPSDFEVVDTSQQSVALSALQAGGDYRIQLTAAMQAKLAADSNIQLTQVLPGQLTVAKRPLTIKIADQTQYTNQALAPMQVTLTQGRLRPTDSLAALKLAYTLPAPQAVGTYTVNATASNPNYAVQVVAGQLKRLGQVVDATGNRTTTEKDAAGRVVKVIKQWTDHTTTVYTNQPVTGQQQVIELVGQHMVDQYTLTPERSVARLSDGTGTITTVTMTPTGLTFSHLAVSQSRPSASPMMKPKPIPNQQLTSNKQLTTNAQPAAKPAPDQLATKPVVQAKPVQSTPNTPGIANAAVPQPTASVTPAVTRIPVVTGVSKTVLPAALSMQRVQAKPVISTDAQVASQLETTGPAPIQPDKAVVPATELPQTNQKSDRYLTMIGTLLLTILVGAFKRKQH</sequence>
<dbReference type="Pfam" id="PF18483">
    <property type="entry name" value="Lectin_L-type_dom"/>
    <property type="match status" value="1"/>
</dbReference>
<dbReference type="Proteomes" id="UP001596282">
    <property type="component" value="Unassembled WGS sequence"/>
</dbReference>
<comment type="caution">
    <text evidence="3">The sequence shown here is derived from an EMBL/GenBank/DDBJ whole genome shotgun (WGS) entry which is preliminary data.</text>
</comment>